<evidence type="ECO:0000313" key="1">
    <source>
        <dbReference type="EMBL" id="KAJ2780530.1"/>
    </source>
</evidence>
<accession>A0A9W8HC67</accession>
<comment type="caution">
    <text evidence="1">The sequence shown here is derived from an EMBL/GenBank/DDBJ whole genome shotgun (WGS) entry which is preliminary data.</text>
</comment>
<dbReference type="AlphaFoldDB" id="A0A9W8HC67"/>
<name>A0A9W8HC67_9FUNG</name>
<keyword evidence="2" id="KW-1185">Reference proteome</keyword>
<organism evidence="1 2">
    <name type="scientific">Coemansia javaensis</name>
    <dbReference type="NCBI Taxonomy" id="2761396"/>
    <lineage>
        <taxon>Eukaryota</taxon>
        <taxon>Fungi</taxon>
        <taxon>Fungi incertae sedis</taxon>
        <taxon>Zoopagomycota</taxon>
        <taxon>Kickxellomycotina</taxon>
        <taxon>Kickxellomycetes</taxon>
        <taxon>Kickxellales</taxon>
        <taxon>Kickxellaceae</taxon>
        <taxon>Coemansia</taxon>
    </lineage>
</organism>
<reference evidence="1" key="1">
    <citation type="submission" date="2022-07" db="EMBL/GenBank/DDBJ databases">
        <title>Phylogenomic reconstructions and comparative analyses of Kickxellomycotina fungi.</title>
        <authorList>
            <person name="Reynolds N.K."/>
            <person name="Stajich J.E."/>
            <person name="Barry K."/>
            <person name="Grigoriev I.V."/>
            <person name="Crous P."/>
            <person name="Smith M.E."/>
        </authorList>
    </citation>
    <scope>NUCLEOTIDE SEQUENCE</scope>
    <source>
        <strain evidence="1">NBRC 105414</strain>
    </source>
</reference>
<gene>
    <name evidence="1" type="ORF">H4R18_003394</name>
</gene>
<protein>
    <submittedName>
        <fullName evidence="1">Uncharacterized protein</fullName>
    </submittedName>
</protein>
<dbReference type="EMBL" id="JANBUL010000134">
    <property type="protein sequence ID" value="KAJ2780530.1"/>
    <property type="molecule type" value="Genomic_DNA"/>
</dbReference>
<proteinExistence type="predicted"/>
<evidence type="ECO:0000313" key="2">
    <source>
        <dbReference type="Proteomes" id="UP001140217"/>
    </source>
</evidence>
<dbReference type="Proteomes" id="UP001140217">
    <property type="component" value="Unassembled WGS sequence"/>
</dbReference>
<sequence>MPAVRSVLFVGFKGTQHACEIVVSAGQTIADLFAEADACLAALAAADPSYRFASYFVHIKGGPHSEVYERGSSDLQILVDAYDLHDADALEDIVIEVVRESTQQMTPPYDA</sequence>